<gene>
    <name evidence="2" type="ORF">MNBD_GAMMA10-1998</name>
</gene>
<dbReference type="SMART" id="SM00754">
    <property type="entry name" value="CHRD"/>
    <property type="match status" value="1"/>
</dbReference>
<dbReference type="Pfam" id="PF07452">
    <property type="entry name" value="CHRD"/>
    <property type="match status" value="1"/>
</dbReference>
<evidence type="ECO:0000259" key="1">
    <source>
        <dbReference type="SMART" id="SM00754"/>
    </source>
</evidence>
<evidence type="ECO:0000313" key="2">
    <source>
        <dbReference type="EMBL" id="VAW61479.1"/>
    </source>
</evidence>
<name>A0A3B0XIH7_9ZZZZ</name>
<dbReference type="EMBL" id="UOFJ01000042">
    <property type="protein sequence ID" value="VAW61479.1"/>
    <property type="molecule type" value="Genomic_DNA"/>
</dbReference>
<dbReference type="AlphaFoldDB" id="A0A3B0XIH7"/>
<dbReference type="InterPro" id="IPR010895">
    <property type="entry name" value="CHRD"/>
</dbReference>
<organism evidence="2">
    <name type="scientific">hydrothermal vent metagenome</name>
    <dbReference type="NCBI Taxonomy" id="652676"/>
    <lineage>
        <taxon>unclassified sequences</taxon>
        <taxon>metagenomes</taxon>
        <taxon>ecological metagenomes</taxon>
    </lineage>
</organism>
<reference evidence="2" key="1">
    <citation type="submission" date="2018-06" db="EMBL/GenBank/DDBJ databases">
        <authorList>
            <person name="Zhirakovskaya E."/>
        </authorList>
    </citation>
    <scope>NUCLEOTIDE SEQUENCE</scope>
</reference>
<proteinExistence type="predicted"/>
<sequence length="188" mass="20510">MKKNKLFSATRIASVSALALTFGIWSNGALAMQDKLVAKKIEKKEDAVYAAKLSGFSSIPSVYTPAYGTFKAIPGKYGKYIYFEMYYEYLKGEARSAHLHFGQKFANGGGIIATLCGGAYTKPCPAYSGWVKGKITYKDIEGPQSQGIYPGDIKSAIKVLKKGLTYINVHTSKFPKGELRGQVLPVDL</sequence>
<accession>A0A3B0XIH7</accession>
<protein>
    <recommendedName>
        <fullName evidence="1">CHRD domain-containing protein</fullName>
    </recommendedName>
</protein>
<feature type="domain" description="CHRD" evidence="1">
    <location>
        <begin position="47"/>
        <end position="185"/>
    </location>
</feature>